<proteinExistence type="predicted"/>
<gene>
    <name evidence="2" type="ORF">EKG83_26110</name>
</gene>
<sequence length="141" mass="15429">MRAPPPHHLDHNAEPDRAGITCYEDHDTMPRTPLPARPPRGDKLPTLLNGVRESLLSLDGTNHSTTRAVIDAVMLAETTTGTPFASSTHATATVFHDAPDIVAQYAHRLRPGRQRGQLHARSTEETITRLARRAETFGQAA</sequence>
<dbReference type="RefSeq" id="WP_033434903.1">
    <property type="nucleotide sequence ID" value="NZ_CP034550.1"/>
</dbReference>
<organism evidence="2 3">
    <name type="scientific">Saccharothrix syringae</name>
    <name type="common">Nocardiopsis syringae</name>
    <dbReference type="NCBI Taxonomy" id="103733"/>
    <lineage>
        <taxon>Bacteria</taxon>
        <taxon>Bacillati</taxon>
        <taxon>Actinomycetota</taxon>
        <taxon>Actinomycetes</taxon>
        <taxon>Pseudonocardiales</taxon>
        <taxon>Pseudonocardiaceae</taxon>
        <taxon>Saccharothrix</taxon>
    </lineage>
</organism>
<evidence type="ECO:0000313" key="3">
    <source>
        <dbReference type="Proteomes" id="UP000325787"/>
    </source>
</evidence>
<dbReference type="AlphaFoldDB" id="A0A5Q0H2Q5"/>
<accession>A0A5Q0H2Q5</accession>
<dbReference type="KEGG" id="ssyi:EKG83_26110"/>
<name>A0A5Q0H2Q5_SACSY</name>
<feature type="region of interest" description="Disordered" evidence="1">
    <location>
        <begin position="22"/>
        <end position="44"/>
    </location>
</feature>
<protein>
    <submittedName>
        <fullName evidence="2">Uncharacterized protein</fullName>
    </submittedName>
</protein>
<reference evidence="3" key="1">
    <citation type="journal article" date="2021" name="Curr. Microbiol.">
        <title>Complete genome of nocamycin-producing strain Saccharothrix syringae NRRL B-16468 reveals the biosynthetic potential for secondary metabolites.</title>
        <authorList>
            <person name="Mo X."/>
            <person name="Yang S."/>
        </authorList>
    </citation>
    <scope>NUCLEOTIDE SEQUENCE [LARGE SCALE GENOMIC DNA]</scope>
    <source>
        <strain evidence="3">ATCC 51364 / DSM 43886 / JCM 6844 / KCTC 9398 / NBRC 14523 / NRRL B-16468 / INA 2240</strain>
    </source>
</reference>
<evidence type="ECO:0000313" key="2">
    <source>
        <dbReference type="EMBL" id="QFZ20429.1"/>
    </source>
</evidence>
<evidence type="ECO:0000256" key="1">
    <source>
        <dbReference type="SAM" id="MobiDB-lite"/>
    </source>
</evidence>
<dbReference type="Proteomes" id="UP000325787">
    <property type="component" value="Chromosome"/>
</dbReference>
<keyword evidence="3" id="KW-1185">Reference proteome</keyword>
<dbReference type="EMBL" id="CP034550">
    <property type="protein sequence ID" value="QFZ20429.1"/>
    <property type="molecule type" value="Genomic_DNA"/>
</dbReference>